<dbReference type="EMBL" id="UINC01000776">
    <property type="protein sequence ID" value="SUZ60959.1"/>
    <property type="molecule type" value="Genomic_DNA"/>
</dbReference>
<evidence type="ECO:0000313" key="2">
    <source>
        <dbReference type="EMBL" id="SUZ60959.1"/>
    </source>
</evidence>
<dbReference type="PANTHER" id="PTHR42951">
    <property type="entry name" value="METALLO-BETA-LACTAMASE DOMAIN-CONTAINING"/>
    <property type="match status" value="1"/>
</dbReference>
<protein>
    <recommendedName>
        <fullName evidence="1">Metallo-beta-lactamase domain-containing protein</fullName>
    </recommendedName>
</protein>
<reference evidence="2" key="1">
    <citation type="submission" date="2018-05" db="EMBL/GenBank/DDBJ databases">
        <authorList>
            <person name="Lanie J.A."/>
            <person name="Ng W.-L."/>
            <person name="Kazmierczak K.M."/>
            <person name="Andrzejewski T.M."/>
            <person name="Davidsen T.M."/>
            <person name="Wayne K.J."/>
            <person name="Tettelin H."/>
            <person name="Glass J.I."/>
            <person name="Rusch D."/>
            <person name="Podicherti R."/>
            <person name="Tsui H.-C.T."/>
            <person name="Winkler M.E."/>
        </authorList>
    </citation>
    <scope>NUCLEOTIDE SEQUENCE</scope>
</reference>
<name>A0A381P3R4_9ZZZZ</name>
<evidence type="ECO:0000259" key="1">
    <source>
        <dbReference type="SMART" id="SM00849"/>
    </source>
</evidence>
<sequence length="295" mass="33777">MVKIIDIQFLGVKSAIACFLIKSSKGLIMIETGPATSYKIISQELNNLGYNIKDVKHVFVTHIHLDHSGGAWKFAKNGAKIYVHPNGAKHLENPQKLIDSATKIYGDKMDFLWGKIKKIDKKKIQTVKHKEKTIIGDTIIESLHTPGHAEHHIAWKINDEIFAGDVAGAKIFDGPVLPACPPPEIDLEKWEKSIDIIIKENPKCLYLTHFGKTKDVHNHLKDLKKILWDWANWIKTNKNKFDDVDTLTEEFKNYVNDFLKNLNLSENLINQYYAANPPYMSVSGLLRYWNKKNKH</sequence>
<proteinExistence type="predicted"/>
<dbReference type="InterPro" id="IPR050855">
    <property type="entry name" value="NDM-1-like"/>
</dbReference>
<organism evidence="2">
    <name type="scientific">marine metagenome</name>
    <dbReference type="NCBI Taxonomy" id="408172"/>
    <lineage>
        <taxon>unclassified sequences</taxon>
        <taxon>metagenomes</taxon>
        <taxon>ecological metagenomes</taxon>
    </lineage>
</organism>
<dbReference type="CDD" id="cd07726">
    <property type="entry name" value="ST1585-like_MBL-fold"/>
    <property type="match status" value="1"/>
</dbReference>
<feature type="domain" description="Metallo-beta-lactamase" evidence="1">
    <location>
        <begin position="15"/>
        <end position="209"/>
    </location>
</feature>
<dbReference type="AlphaFoldDB" id="A0A381P3R4"/>
<dbReference type="Gene3D" id="3.60.15.10">
    <property type="entry name" value="Ribonuclease Z/Hydroxyacylglutathione hydrolase-like"/>
    <property type="match status" value="1"/>
</dbReference>
<dbReference type="SUPFAM" id="SSF56281">
    <property type="entry name" value="Metallo-hydrolase/oxidoreductase"/>
    <property type="match status" value="1"/>
</dbReference>
<dbReference type="Pfam" id="PF00753">
    <property type="entry name" value="Lactamase_B"/>
    <property type="match status" value="1"/>
</dbReference>
<dbReference type="PANTHER" id="PTHR42951:SF22">
    <property type="entry name" value="METALLO BETA-LACTAMASE SUPERFAMILY LIPOPROTEIN"/>
    <property type="match status" value="1"/>
</dbReference>
<gene>
    <name evidence="2" type="ORF">METZ01_LOCUS13813</name>
</gene>
<accession>A0A381P3R4</accession>
<dbReference type="SMART" id="SM00849">
    <property type="entry name" value="Lactamase_B"/>
    <property type="match status" value="1"/>
</dbReference>
<dbReference type="InterPro" id="IPR001279">
    <property type="entry name" value="Metallo-B-lactamas"/>
</dbReference>
<dbReference type="InterPro" id="IPR037482">
    <property type="entry name" value="ST1585_MBL-fold"/>
</dbReference>
<dbReference type="InterPro" id="IPR036866">
    <property type="entry name" value="RibonucZ/Hydroxyglut_hydro"/>
</dbReference>